<reference evidence="3" key="1">
    <citation type="journal article" date="2019" name="Int. J. Syst. Evol. Microbiol.">
        <title>The Global Catalogue of Microorganisms (GCM) 10K type strain sequencing project: providing services to taxonomists for standard genome sequencing and annotation.</title>
        <authorList>
            <consortium name="The Broad Institute Genomics Platform"/>
            <consortium name="The Broad Institute Genome Sequencing Center for Infectious Disease"/>
            <person name="Wu L."/>
            <person name="Ma J."/>
        </authorList>
    </citation>
    <scope>NUCLEOTIDE SEQUENCE [LARGE SCALE GENOMIC DNA]</scope>
    <source>
        <strain evidence="3">JCM 10083</strain>
    </source>
</reference>
<feature type="region of interest" description="Disordered" evidence="1">
    <location>
        <begin position="31"/>
        <end position="79"/>
    </location>
</feature>
<sequence length="79" mass="8534">MLTAIGPRPIPFERAAYRAVRGHDVVVPRPRFRTRGRNGEEVSPVADPRETAERLGVPAIPVGRSTGTRAPAGPPRLTV</sequence>
<comment type="caution">
    <text evidence="2">The sequence shown here is derived from an EMBL/GenBank/DDBJ whole genome shotgun (WGS) entry which is preliminary data.</text>
</comment>
<dbReference type="EMBL" id="JBHTEE010000001">
    <property type="protein sequence ID" value="MFC7601736.1"/>
    <property type="molecule type" value="Genomic_DNA"/>
</dbReference>
<proteinExistence type="predicted"/>
<evidence type="ECO:0000256" key="1">
    <source>
        <dbReference type="SAM" id="MobiDB-lite"/>
    </source>
</evidence>
<dbReference type="RefSeq" id="WP_343968666.1">
    <property type="nucleotide sequence ID" value="NZ_BAAAGK010000067.1"/>
</dbReference>
<evidence type="ECO:0000313" key="2">
    <source>
        <dbReference type="EMBL" id="MFC7601736.1"/>
    </source>
</evidence>
<name>A0ABW2T0Q0_9ACTN</name>
<evidence type="ECO:0000313" key="3">
    <source>
        <dbReference type="Proteomes" id="UP001596514"/>
    </source>
</evidence>
<gene>
    <name evidence="2" type="ORF">ACFQVD_16710</name>
</gene>
<organism evidence="2 3">
    <name type="scientific">Streptosporangium amethystogenes subsp. fukuiense</name>
    <dbReference type="NCBI Taxonomy" id="698418"/>
    <lineage>
        <taxon>Bacteria</taxon>
        <taxon>Bacillati</taxon>
        <taxon>Actinomycetota</taxon>
        <taxon>Actinomycetes</taxon>
        <taxon>Streptosporangiales</taxon>
        <taxon>Streptosporangiaceae</taxon>
        <taxon>Streptosporangium</taxon>
    </lineage>
</organism>
<keyword evidence="3" id="KW-1185">Reference proteome</keyword>
<dbReference type="Proteomes" id="UP001596514">
    <property type="component" value="Unassembled WGS sequence"/>
</dbReference>
<accession>A0ABW2T0Q0</accession>
<protein>
    <submittedName>
        <fullName evidence="2">Uncharacterized protein</fullName>
    </submittedName>
</protein>